<evidence type="ECO:0000313" key="2">
    <source>
        <dbReference type="EMBL" id="THV58936.1"/>
    </source>
</evidence>
<organism evidence="2 3">
    <name type="scientific">Chryseobacterium candidae</name>
    <dbReference type="NCBI Taxonomy" id="1978493"/>
    <lineage>
        <taxon>Bacteria</taxon>
        <taxon>Pseudomonadati</taxon>
        <taxon>Bacteroidota</taxon>
        <taxon>Flavobacteriia</taxon>
        <taxon>Flavobacteriales</taxon>
        <taxon>Weeksellaceae</taxon>
        <taxon>Chryseobacterium group</taxon>
        <taxon>Chryseobacterium</taxon>
    </lineage>
</organism>
<name>A0ABY2R6C2_9FLAO</name>
<accession>A0ABY2R6C2</accession>
<feature type="signal peptide" evidence="1">
    <location>
        <begin position="1"/>
        <end position="18"/>
    </location>
</feature>
<keyword evidence="1" id="KW-0732">Signal</keyword>
<sequence length="267" mass="29135">MKTLFSPVFLFFSTLLFSQVGINTESPDASSNLTVAPTDRKTPAGYKGTLLSAMSSANRLQIASPATGLLVYDTDQRCLMSNNGTPAAPVWACTNVGSPVDAGTFRHLYFKFNYNTMTTVSGYVTQTGTNPPTNQNNNVVGYLTNNSPSTLVQVPEFDGLRMNAVFDTKGTSGLIAPLIENVSGAPITDFVFFNSSTNFSTSRVPYTTIPTGNFINADGNFSMFYGDNNYEIANALISHNGKMYRCTWWGYYGDGTHHIHMTMEVFN</sequence>
<keyword evidence="3" id="KW-1185">Reference proteome</keyword>
<reference evidence="2 3" key="1">
    <citation type="submission" date="2019-01" db="EMBL/GenBank/DDBJ databases">
        <authorList>
            <person name="B I."/>
            <person name="Ch S."/>
            <person name="Ch V.R."/>
        </authorList>
    </citation>
    <scope>NUCLEOTIDE SEQUENCE [LARGE SCALE GENOMIC DNA]</scope>
    <source>
        <strain evidence="2 3">JC507</strain>
    </source>
</reference>
<gene>
    <name evidence="2" type="ORF">EK417_11240</name>
</gene>
<proteinExistence type="predicted"/>
<comment type="caution">
    <text evidence="2">The sequence shown here is derived from an EMBL/GenBank/DDBJ whole genome shotgun (WGS) entry which is preliminary data.</text>
</comment>
<feature type="chain" id="PRO_5047428910" evidence="1">
    <location>
        <begin position="19"/>
        <end position="267"/>
    </location>
</feature>
<dbReference type="Proteomes" id="UP000306038">
    <property type="component" value="Unassembled WGS sequence"/>
</dbReference>
<evidence type="ECO:0000256" key="1">
    <source>
        <dbReference type="SAM" id="SignalP"/>
    </source>
</evidence>
<dbReference type="EMBL" id="SDLV01000023">
    <property type="protein sequence ID" value="THV58936.1"/>
    <property type="molecule type" value="Genomic_DNA"/>
</dbReference>
<protein>
    <submittedName>
        <fullName evidence="2">Uncharacterized protein</fullName>
    </submittedName>
</protein>
<evidence type="ECO:0000313" key="3">
    <source>
        <dbReference type="Proteomes" id="UP000306038"/>
    </source>
</evidence>
<dbReference type="RefSeq" id="WP_076597615.1">
    <property type="nucleotide sequence ID" value="NZ_SDLV01000023.1"/>
</dbReference>